<feature type="domain" description="Fibronectin type-III" evidence="6">
    <location>
        <begin position="106"/>
        <end position="199"/>
    </location>
</feature>
<dbReference type="InterPro" id="IPR037459">
    <property type="entry name" value="RhgT-like"/>
</dbReference>
<keyword evidence="3" id="KW-0063">Aspartyl esterase</keyword>
<dbReference type="InterPro" id="IPR036116">
    <property type="entry name" value="FN3_sf"/>
</dbReference>
<dbReference type="InterPro" id="IPR013783">
    <property type="entry name" value="Ig-like_fold"/>
</dbReference>
<dbReference type="SMART" id="SM00060">
    <property type="entry name" value="FN3"/>
    <property type="match status" value="4"/>
</dbReference>
<dbReference type="InterPro" id="IPR011050">
    <property type="entry name" value="Pectin_lyase_fold/virulence"/>
</dbReference>
<dbReference type="RefSeq" id="WP_227423689.1">
    <property type="nucleotide sequence ID" value="NZ_CP071868.1"/>
</dbReference>
<organism evidence="7 8">
    <name type="scientific">Pengzhenrongella sicca</name>
    <dbReference type="NCBI Taxonomy" id="2819238"/>
    <lineage>
        <taxon>Bacteria</taxon>
        <taxon>Bacillati</taxon>
        <taxon>Actinomycetota</taxon>
        <taxon>Actinomycetes</taxon>
        <taxon>Micrococcales</taxon>
        <taxon>Pengzhenrongella</taxon>
    </lineage>
</organism>
<sequence length="1052" mass="107689">MPTWAARTAPGPTFTPRSVGQVVVRETELGAGLRTATPWGTGPAGEPWTLGRMAEFANTGAGATVNDARPQLTPAESVTTTVTDWLGEGSWYPAVAARPTPADVTAPAVPTGLVAAGLDASLTLGWDEGTEPDLAGYRVYRSATAPVAVGPTTKVGATVRPTFIDTGLTAGTAYSYAVVAVDAAGNVSAPATVTATPADQVAPAAPTGVTGTGADSRAVLTWAASPETDLAGYRVYSAGEATPLTAALLTAPEYSRLGLTNGVPAGFEVTAVDVFGNESARSAAVTVTPVAGDNEAPAAPNAARAVLGKGSVTVTWAAVPDVDVVGYDVWRSTAGGDFTKVTTTRVTGTSWTDTTTAVGTAYRWVVTAVDATGNVSDSSAATGATPVAVDVVVAADGSGDFTTVQAAIDSLQNNTSFPAPGKTILVKPGTYVGTVSASLGADGVTRGNRYGVNIVGATSNPADVVLTASGTAAGGTVTISGDRWSLRNLTVANTNAAGSGTYQIALDVKSGDKHVFTNVRFLGDYRTLNLSTANTTTYSRSYFRDVYVEGGSDMVFGRAVAVFDRSTFHVLNRGGAAVFGSTIAAGSAFGFLLTDSTVLTDGAASTVFLSRPYNVTTSQVVVRSTELGAGVTVAQPWKDWSTTLTWNQARISEYRNTGAGAAIPTPATRPQLSDADAYRYTKWTYLAGADGWNPTGESAPAVPTDTAAPTAPAALTIAAGAGEAALDWTDSADADLAGYAVYRAVSAAGPWARLTSAVLTSSAFTDTTMTIGSEVQYRVVAVDTAGNESAPATAAATVTTPPSTTRPLTVFVAGDSTAATYDTSDAPRAGWGQGLAPFLTANARLVNYAQSGASTKSYIDAGLLDRILAEIKPGDVLLVSFGHNDEKTDDPNRGTLAWSTFSQNLQKFVDGARAKGATPVLVTPVERRQFSGGHAVATHGDYPAAMRALATAQGVPLIDLQALSLARFDALGATGTVDCFLQLSAGQYPNYPSGVTDNTHFQARGALELGRMVLTAVQQQGILPTGGDYVQHLSDTGLDPVTALVWPAKRPV</sequence>
<dbReference type="SUPFAM" id="SSF52266">
    <property type="entry name" value="SGNH hydrolase"/>
    <property type="match status" value="1"/>
</dbReference>
<keyword evidence="2" id="KW-0378">Hydrolase</keyword>
<dbReference type="Gene3D" id="2.160.20.10">
    <property type="entry name" value="Single-stranded right-handed beta-helix, Pectin lyase-like"/>
    <property type="match status" value="2"/>
</dbReference>
<proteinExistence type="inferred from homology"/>
<comment type="similarity">
    <text evidence="1">Belongs to the 'GDSL' lipolytic enzyme family.</text>
</comment>
<dbReference type="PROSITE" id="PS50853">
    <property type="entry name" value="FN3"/>
    <property type="match status" value="4"/>
</dbReference>
<dbReference type="GO" id="GO:0042545">
    <property type="term" value="P:cell wall modification"/>
    <property type="evidence" value="ECO:0007669"/>
    <property type="project" value="InterPro"/>
</dbReference>
<evidence type="ECO:0000256" key="3">
    <source>
        <dbReference type="ARBA" id="ARBA00023085"/>
    </source>
</evidence>
<dbReference type="InterPro" id="IPR012334">
    <property type="entry name" value="Pectin_lyas_fold"/>
</dbReference>
<keyword evidence="5" id="KW-0119">Carbohydrate metabolism</keyword>
<feature type="domain" description="Fibronectin type-III" evidence="6">
    <location>
        <begin position="708"/>
        <end position="803"/>
    </location>
</feature>
<reference evidence="7" key="1">
    <citation type="submission" date="2021-03" db="EMBL/GenBank/DDBJ databases">
        <title>Pengzhenrongella sicca gen. nov., sp. nov., a new member of suborder Micrococcineae isolated from High-Arctic tundra soil.</title>
        <authorList>
            <person name="Peng F."/>
        </authorList>
    </citation>
    <scope>NUCLEOTIDE SEQUENCE</scope>
    <source>
        <strain evidence="7">LRZ-2</strain>
    </source>
</reference>
<dbReference type="SUPFAM" id="SSF49265">
    <property type="entry name" value="Fibronectin type III"/>
    <property type="match status" value="3"/>
</dbReference>
<dbReference type="Proteomes" id="UP000663937">
    <property type="component" value="Chromosome"/>
</dbReference>
<protein>
    <recommendedName>
        <fullName evidence="6">Fibronectin type-III domain-containing protein</fullName>
    </recommendedName>
</protein>
<dbReference type="SUPFAM" id="SSF51126">
    <property type="entry name" value="Pectin lyase-like"/>
    <property type="match status" value="1"/>
</dbReference>
<gene>
    <name evidence="7" type="ORF">J4E96_19465</name>
</gene>
<accession>A0A8A4ZDB7</accession>
<dbReference type="KEGG" id="psic:J4E96_19465"/>
<feature type="domain" description="Fibronectin type-III" evidence="6">
    <location>
        <begin position="202"/>
        <end position="293"/>
    </location>
</feature>
<dbReference type="CDD" id="cd01821">
    <property type="entry name" value="Rhamnogalacturan_acetylesterase_like"/>
    <property type="match status" value="1"/>
</dbReference>
<dbReference type="EMBL" id="CP071868">
    <property type="protein sequence ID" value="QTE29411.1"/>
    <property type="molecule type" value="Genomic_DNA"/>
</dbReference>
<dbReference type="PANTHER" id="PTHR43695">
    <property type="entry name" value="PUTATIVE (AFU_ORTHOLOGUE AFUA_2G17250)-RELATED"/>
    <property type="match status" value="1"/>
</dbReference>
<dbReference type="InterPro" id="IPR036514">
    <property type="entry name" value="SGNH_hydro_sf"/>
</dbReference>
<dbReference type="GO" id="GO:0016798">
    <property type="term" value="F:hydrolase activity, acting on glycosyl bonds"/>
    <property type="evidence" value="ECO:0007669"/>
    <property type="project" value="UniProtKB-KW"/>
</dbReference>
<feature type="domain" description="Fibronectin type-III" evidence="6">
    <location>
        <begin position="296"/>
        <end position="390"/>
    </location>
</feature>
<dbReference type="GO" id="GO:0030599">
    <property type="term" value="F:pectinesterase activity"/>
    <property type="evidence" value="ECO:0007669"/>
    <property type="project" value="InterPro"/>
</dbReference>
<evidence type="ECO:0000313" key="7">
    <source>
        <dbReference type="EMBL" id="QTE29411.1"/>
    </source>
</evidence>
<name>A0A8A4ZDB7_9MICO</name>
<evidence type="ECO:0000256" key="4">
    <source>
        <dbReference type="ARBA" id="ARBA00023295"/>
    </source>
</evidence>
<dbReference type="AlphaFoldDB" id="A0A8A4ZDB7"/>
<dbReference type="GO" id="GO:0000272">
    <property type="term" value="P:polysaccharide catabolic process"/>
    <property type="evidence" value="ECO:0007669"/>
    <property type="project" value="UniProtKB-KW"/>
</dbReference>
<dbReference type="CDD" id="cd00063">
    <property type="entry name" value="FN3"/>
    <property type="match status" value="1"/>
</dbReference>
<keyword evidence="8" id="KW-1185">Reference proteome</keyword>
<evidence type="ECO:0000313" key="8">
    <source>
        <dbReference type="Proteomes" id="UP000663937"/>
    </source>
</evidence>
<dbReference type="Gene3D" id="3.40.50.1110">
    <property type="entry name" value="SGNH hydrolase"/>
    <property type="match status" value="1"/>
</dbReference>
<evidence type="ECO:0000259" key="6">
    <source>
        <dbReference type="PROSITE" id="PS50853"/>
    </source>
</evidence>
<evidence type="ECO:0000256" key="1">
    <source>
        <dbReference type="ARBA" id="ARBA00008668"/>
    </source>
</evidence>
<dbReference type="InterPro" id="IPR000070">
    <property type="entry name" value="Pectinesterase_cat"/>
</dbReference>
<dbReference type="Pfam" id="PF00657">
    <property type="entry name" value="Lipase_GDSL"/>
    <property type="match status" value="1"/>
</dbReference>
<dbReference type="InterPro" id="IPR001087">
    <property type="entry name" value="GDSL"/>
</dbReference>
<evidence type="ECO:0000256" key="2">
    <source>
        <dbReference type="ARBA" id="ARBA00022801"/>
    </source>
</evidence>
<dbReference type="InterPro" id="IPR003961">
    <property type="entry name" value="FN3_dom"/>
</dbReference>
<evidence type="ECO:0000256" key="5">
    <source>
        <dbReference type="ARBA" id="ARBA00023326"/>
    </source>
</evidence>
<dbReference type="Gene3D" id="2.60.40.10">
    <property type="entry name" value="Immunoglobulins"/>
    <property type="match status" value="4"/>
</dbReference>
<keyword evidence="5" id="KW-0624">Polysaccharide degradation</keyword>
<keyword evidence="4" id="KW-0326">Glycosidase</keyword>
<dbReference type="PANTHER" id="PTHR43695:SF1">
    <property type="entry name" value="RHAMNOGALACTURONAN ACETYLESTERASE"/>
    <property type="match status" value="1"/>
</dbReference>
<dbReference type="Pfam" id="PF01095">
    <property type="entry name" value="Pectinesterase"/>
    <property type="match status" value="1"/>
</dbReference>